<gene>
    <name evidence="1" type="ORF">M440DRAFT_1403618</name>
</gene>
<accession>A0A2T4BY73</accession>
<keyword evidence="2" id="KW-1185">Reference proteome</keyword>
<name>A0A2T4BY73_TRILO</name>
<protein>
    <submittedName>
        <fullName evidence="1">Uncharacterized protein</fullName>
    </submittedName>
</protein>
<proteinExistence type="predicted"/>
<dbReference type="EMBL" id="KZ679136">
    <property type="protein sequence ID" value="PTB74268.1"/>
    <property type="molecule type" value="Genomic_DNA"/>
</dbReference>
<evidence type="ECO:0000313" key="1">
    <source>
        <dbReference type="EMBL" id="PTB74268.1"/>
    </source>
</evidence>
<evidence type="ECO:0000313" key="2">
    <source>
        <dbReference type="Proteomes" id="UP000240760"/>
    </source>
</evidence>
<sequence length="66" mass="7242">MEGCSIPIVESGHCLTHSTHLTKEFSISIRSNRLMNYGGMVSTIANIPGLDNVTWISIRLSIVARL</sequence>
<dbReference type="Proteomes" id="UP000240760">
    <property type="component" value="Unassembled WGS sequence"/>
</dbReference>
<organism evidence="1 2">
    <name type="scientific">Trichoderma longibrachiatum ATCC 18648</name>
    <dbReference type="NCBI Taxonomy" id="983965"/>
    <lineage>
        <taxon>Eukaryota</taxon>
        <taxon>Fungi</taxon>
        <taxon>Dikarya</taxon>
        <taxon>Ascomycota</taxon>
        <taxon>Pezizomycotina</taxon>
        <taxon>Sordariomycetes</taxon>
        <taxon>Hypocreomycetidae</taxon>
        <taxon>Hypocreales</taxon>
        <taxon>Hypocreaceae</taxon>
        <taxon>Trichoderma</taxon>
    </lineage>
</organism>
<dbReference type="AlphaFoldDB" id="A0A2T4BY73"/>
<reference evidence="1 2" key="1">
    <citation type="submission" date="2016-07" db="EMBL/GenBank/DDBJ databases">
        <title>Multiple horizontal gene transfer events from other fungi enriched the ability of initially mycotrophic Trichoderma (Ascomycota) to feed on dead plant biomass.</title>
        <authorList>
            <consortium name="DOE Joint Genome Institute"/>
            <person name="Aerts A."/>
            <person name="Atanasova L."/>
            <person name="Chenthamara K."/>
            <person name="Zhang J."/>
            <person name="Grujic M."/>
            <person name="Henrissat B."/>
            <person name="Kuo A."/>
            <person name="Salamov A."/>
            <person name="Lipzen A."/>
            <person name="Labutti K."/>
            <person name="Barry K."/>
            <person name="Miao Y."/>
            <person name="Rahimi M.J."/>
            <person name="Shen Q."/>
            <person name="Grigoriev I.V."/>
            <person name="Kubicek C.P."/>
            <person name="Druzhinina I.S."/>
        </authorList>
    </citation>
    <scope>NUCLEOTIDE SEQUENCE [LARGE SCALE GENOMIC DNA]</scope>
    <source>
        <strain evidence="1 2">ATCC 18648</strain>
    </source>
</reference>